<dbReference type="InterPro" id="IPR016169">
    <property type="entry name" value="FAD-bd_PCMH_sub2"/>
</dbReference>
<proteinExistence type="predicted"/>
<dbReference type="InterPro" id="IPR036318">
    <property type="entry name" value="FAD-bd_PCMH-like_sf"/>
</dbReference>
<keyword evidence="2" id="KW-1185">Reference proteome</keyword>
<sequence length="122" mass="12485">MAGNNSCGSRSLRYGTMRDNVEAVEAILADGTAMRFGPLDPALEGANRPSAERDLVAGLLAGKVFCTGHLGDLDEVMCLAALASAEMALLGASAAIEACSGVAAAQARYREATAQQVRLAAE</sequence>
<evidence type="ECO:0000313" key="2">
    <source>
        <dbReference type="Proteomes" id="UP000192917"/>
    </source>
</evidence>
<accession>A0A1Y6BIL8</accession>
<organism evidence="1 2">
    <name type="scientific">Tistlia consotensis USBA 355</name>
    <dbReference type="NCBI Taxonomy" id="560819"/>
    <lineage>
        <taxon>Bacteria</taxon>
        <taxon>Pseudomonadati</taxon>
        <taxon>Pseudomonadota</taxon>
        <taxon>Alphaproteobacteria</taxon>
        <taxon>Rhodospirillales</taxon>
        <taxon>Rhodovibrionaceae</taxon>
        <taxon>Tistlia</taxon>
    </lineage>
</organism>
<name>A0A1Y6BIL8_9PROT</name>
<dbReference type="Gene3D" id="3.30.465.10">
    <property type="match status" value="1"/>
</dbReference>
<dbReference type="Proteomes" id="UP000192917">
    <property type="component" value="Unassembled WGS sequence"/>
</dbReference>
<evidence type="ECO:0000313" key="1">
    <source>
        <dbReference type="EMBL" id="SMF11455.1"/>
    </source>
</evidence>
<dbReference type="SUPFAM" id="SSF56176">
    <property type="entry name" value="FAD-binding/transporter-associated domain-like"/>
    <property type="match status" value="1"/>
</dbReference>
<dbReference type="EMBL" id="FWZX01000005">
    <property type="protein sequence ID" value="SMF11455.1"/>
    <property type="molecule type" value="Genomic_DNA"/>
</dbReference>
<dbReference type="GO" id="GO:0050660">
    <property type="term" value="F:flavin adenine dinucleotide binding"/>
    <property type="evidence" value="ECO:0007669"/>
    <property type="project" value="InterPro"/>
</dbReference>
<protein>
    <submittedName>
        <fullName evidence="1">FAD binding domain-containing protein</fullName>
    </submittedName>
</protein>
<dbReference type="AlphaFoldDB" id="A0A1Y6BIL8"/>
<reference evidence="1 2" key="1">
    <citation type="submission" date="2017-04" db="EMBL/GenBank/DDBJ databases">
        <authorList>
            <person name="Afonso C.L."/>
            <person name="Miller P.J."/>
            <person name="Scott M.A."/>
            <person name="Spackman E."/>
            <person name="Goraichik I."/>
            <person name="Dimitrov K.M."/>
            <person name="Suarez D.L."/>
            <person name="Swayne D.E."/>
        </authorList>
    </citation>
    <scope>NUCLEOTIDE SEQUENCE [LARGE SCALE GENOMIC DNA]</scope>
    <source>
        <strain evidence="1 2">USBA 355</strain>
    </source>
</reference>
<dbReference type="STRING" id="560819.SAMN05428998_1058"/>
<gene>
    <name evidence="1" type="ORF">SAMN05428998_1058</name>
</gene>